<dbReference type="PANTHER" id="PTHR15463">
    <property type="entry name" value="AP1 GAMMA SUBUNIT BINDING PROTEIN 1"/>
    <property type="match status" value="1"/>
</dbReference>
<evidence type="ECO:0000256" key="1">
    <source>
        <dbReference type="SAM" id="MobiDB-lite"/>
    </source>
</evidence>
<sequence length="272" mass="29484">SKLKESKEDSGSVHSLDLPSNRPTSSDSQSVSSADLTSGEMTGGVGVVSAESKSLDSLDLRSDNGDMDNSDGAAREGVQVFGSTSQHQPIQPQELLATMPDFADRYNIEREAQGSDRYGYEWERCLSNCCRIISEANTLFNMIDSSSVCNEVLKSSQGSEYVTCIIEIYRVVCRVLTSMRVTAISTTELEQMLKNIDIAWNNLTAFLVGTSVLPEETSLVFTNCILKLDMEHSQSSACGLCLLNVDARPLTSSSKSGGIVNINSCKLTYAGR</sequence>
<protein>
    <recommendedName>
        <fullName evidence="2">Synergin gamma C-terminal domain-containing protein</fullName>
    </recommendedName>
</protein>
<evidence type="ECO:0000259" key="2">
    <source>
        <dbReference type="Pfam" id="PF25999"/>
    </source>
</evidence>
<gene>
    <name evidence="3" type="primary">ORF39505</name>
</gene>
<proteinExistence type="predicted"/>
<feature type="compositionally biased region" description="Basic and acidic residues" evidence="1">
    <location>
        <begin position="1"/>
        <end position="11"/>
    </location>
</feature>
<dbReference type="EMBL" id="HACG01013615">
    <property type="protein sequence ID" value="CEK60480.1"/>
    <property type="molecule type" value="Transcribed_RNA"/>
</dbReference>
<feature type="non-terminal residue" evidence="3">
    <location>
        <position position="1"/>
    </location>
</feature>
<feature type="compositionally biased region" description="Low complexity" evidence="1">
    <location>
        <begin position="24"/>
        <end position="38"/>
    </location>
</feature>
<feature type="domain" description="Synergin gamma C-terminal" evidence="2">
    <location>
        <begin position="113"/>
        <end position="272"/>
    </location>
</feature>
<dbReference type="GO" id="GO:0030130">
    <property type="term" value="C:clathrin coat of trans-Golgi network vesicle"/>
    <property type="evidence" value="ECO:0007669"/>
    <property type="project" value="TreeGrafter"/>
</dbReference>
<organism evidence="3">
    <name type="scientific">Arion vulgaris</name>
    <dbReference type="NCBI Taxonomy" id="1028688"/>
    <lineage>
        <taxon>Eukaryota</taxon>
        <taxon>Metazoa</taxon>
        <taxon>Spiralia</taxon>
        <taxon>Lophotrochozoa</taxon>
        <taxon>Mollusca</taxon>
        <taxon>Gastropoda</taxon>
        <taxon>Heterobranchia</taxon>
        <taxon>Euthyneura</taxon>
        <taxon>Panpulmonata</taxon>
        <taxon>Eupulmonata</taxon>
        <taxon>Stylommatophora</taxon>
        <taxon>Helicina</taxon>
        <taxon>Arionoidea</taxon>
        <taxon>Arionidae</taxon>
        <taxon>Arion</taxon>
    </lineage>
</organism>
<dbReference type="AlphaFoldDB" id="A0A0B6YYE9"/>
<dbReference type="Pfam" id="PF25999">
    <property type="entry name" value="SYNRG_C"/>
    <property type="match status" value="1"/>
</dbReference>
<name>A0A0B6YYE9_9EUPU</name>
<feature type="non-terminal residue" evidence="3">
    <location>
        <position position="272"/>
    </location>
</feature>
<dbReference type="InterPro" id="IPR039656">
    <property type="entry name" value="SYNRG"/>
</dbReference>
<dbReference type="PANTHER" id="PTHR15463:SF2">
    <property type="entry name" value="SYNERGIN GAMMA"/>
    <property type="match status" value="1"/>
</dbReference>
<accession>A0A0B6YYE9</accession>
<evidence type="ECO:0000313" key="3">
    <source>
        <dbReference type="EMBL" id="CEK60480.1"/>
    </source>
</evidence>
<feature type="region of interest" description="Disordered" evidence="1">
    <location>
        <begin position="1"/>
        <end position="50"/>
    </location>
</feature>
<dbReference type="InterPro" id="IPR059024">
    <property type="entry name" value="SYNRG_C"/>
</dbReference>
<reference evidence="3" key="1">
    <citation type="submission" date="2014-12" db="EMBL/GenBank/DDBJ databases">
        <title>Insight into the proteome of Arion vulgaris.</title>
        <authorList>
            <person name="Aradska J."/>
            <person name="Bulat T."/>
            <person name="Smidak R."/>
            <person name="Sarate P."/>
            <person name="Gangsoo J."/>
            <person name="Sialana F."/>
            <person name="Bilban M."/>
            <person name="Lubec G."/>
        </authorList>
    </citation>
    <scope>NUCLEOTIDE SEQUENCE</scope>
    <source>
        <tissue evidence="3">Skin</tissue>
    </source>
</reference>